<evidence type="ECO:0000256" key="4">
    <source>
        <dbReference type="ARBA" id="ARBA00022670"/>
    </source>
</evidence>
<dbReference type="PROSITE" id="PS00136">
    <property type="entry name" value="SUBTILASE_ASP"/>
    <property type="match status" value="1"/>
</dbReference>
<dbReference type="InterPro" id="IPR046450">
    <property type="entry name" value="PA_dom_sf"/>
</dbReference>
<dbReference type="SUPFAM" id="SSF52025">
    <property type="entry name" value="PA domain"/>
    <property type="match status" value="1"/>
</dbReference>
<dbReference type="PROSITE" id="PS00138">
    <property type="entry name" value="SUBTILASE_SER"/>
    <property type="match status" value="1"/>
</dbReference>
<evidence type="ECO:0000256" key="6">
    <source>
        <dbReference type="ARBA" id="ARBA00022801"/>
    </source>
</evidence>
<dbReference type="Gene3D" id="3.50.30.30">
    <property type="match status" value="1"/>
</dbReference>
<dbReference type="InterPro" id="IPR000209">
    <property type="entry name" value="Peptidase_S8/S53_dom"/>
</dbReference>
<keyword evidence="16" id="KW-1185">Reference proteome</keyword>
<dbReference type="InterPro" id="IPR036852">
    <property type="entry name" value="Peptidase_S8/S53_dom_sf"/>
</dbReference>
<accession>A0A9W4H3V2</accession>
<organism evidence="15 16">
    <name type="scientific">Actinacidiphila bryophytorum</name>
    <dbReference type="NCBI Taxonomy" id="1436133"/>
    <lineage>
        <taxon>Bacteria</taxon>
        <taxon>Bacillati</taxon>
        <taxon>Actinomycetota</taxon>
        <taxon>Actinomycetes</taxon>
        <taxon>Kitasatosporales</taxon>
        <taxon>Streptomycetaceae</taxon>
        <taxon>Actinacidiphila</taxon>
    </lineage>
</organism>
<feature type="region of interest" description="Disordered" evidence="11">
    <location>
        <begin position="280"/>
        <end position="305"/>
    </location>
</feature>
<evidence type="ECO:0000256" key="11">
    <source>
        <dbReference type="SAM" id="MobiDB-lite"/>
    </source>
</evidence>
<dbReference type="InterPro" id="IPR023827">
    <property type="entry name" value="Peptidase_S8_Asp-AS"/>
</dbReference>
<dbReference type="GO" id="GO:0004252">
    <property type="term" value="F:serine-type endopeptidase activity"/>
    <property type="evidence" value="ECO:0007669"/>
    <property type="project" value="UniProtKB-UniRule"/>
</dbReference>
<dbReference type="Pfam" id="PF02225">
    <property type="entry name" value="PA"/>
    <property type="match status" value="1"/>
</dbReference>
<feature type="active site" description="Charge relay system" evidence="8 9">
    <location>
        <position position="288"/>
    </location>
</feature>
<evidence type="ECO:0000256" key="8">
    <source>
        <dbReference type="PIRSR" id="PIRSR615500-1"/>
    </source>
</evidence>
<keyword evidence="5 12" id="KW-0732">Signal</keyword>
<sequence>MTSLTPSRRRGRRAATATAATLVAVLASLSGPAGPAAADTPAPAPAPAAPAAGGPHTVTLLTGDVVRVSGPGTGPQQVDVTRPHGATGGVRTEVVGGDLYVYPDEAMPYLAADRLDRRLFDVTALIGQGYDDQHSDGIPLILGWRPGAAQPLATRTLPSGSTRVRSLPSIDGTSVKAAKKHARQLWTSVVPAPAAPQAVATAATGTPAPLLRDGLAKVWLDGKVRADLQDSTAQIGAPAAWAAGDDGKGVKVAVLDTGVDSHHPDLAGRVSEAVSFVPGESTQDGNGHGTHTASTVGGSGAASGGVEKGVAPGADLLVGKVLSDEGSGDDSWVIAGMEWAVAQGARVVSMSLGGTDPSDGTDPMSQAVDRLSAQSGALFVVAAGNTGAEASMSAPGTADSALTVAAVDSGDQLASFSTLGPRFGDYALKPDIAAPGVDIVAAKAGGSAETGWYQTMSGTSMATPHVAGAAAILAEEHPDWTAPQLKDALMSTAKELPGSTAYQVGAGRVDVPASLGAAVTATGSAYFGFDSWPYDDQAPAERTVTYRNSGSGAVDLHLSLSAEVAGGPYDVDPGADAGTPAPAGMFTLSADTLTVPAHGSASVTATARPHLGAAGRRYLGQVTASDAAGAVLTRTQVGLYKEDERHALDITVKDRAGRPAAALVELQQFGTDADPQLIQVGDTGRLTVRLRSGTYSALTYLDVAGSHGPDSVGMALLGDPEITLDQDRQLDLDASQAREVTAQVPRTTEDRTLYMDWHRSDGGLSTLDSQYLLGPAYDSMFVQPTRQVTQGIFEYETRWRKAQPLLTLTRDGKPVTVLAQSGSAFYDGRKRLDTVYAGAGAPADYSGLDAEGKAVLVTRSDAVTGSQRAQAAADAGAALLVVVNDTPGKLLEWVGTDAGDYSAVPVVTVTAREGAPLVAQARRGGLRLAADGVPNSPYVYDLADPHPGRIPATGLTYRPKPSELATVDMRFHGTTSYPSGEFRWDYRPYRTYSLGSPLRIDMPGTRTDYVSAQPGTTWAGDAITGPGMALESNGAITAYKAGSKVTEDWFAPVAHPRNGGGYWWSERQQGFLSFNVQPWTDSAGGQEHGGTMQDGSDTLAFTVWQDGEQVATSAWPSATLYPIPTTPSTYTLDLKAERDPAAYRLSPRTHTVWTVKSAPVTDPDRIDRMALLQLDYGVATDLAGDAHGGRQTLRLTGSHLPDAAGAGRIKGATLAVSYDDGRSWHPVALDEAADGSWTARYDAPHRGFVSLKAQVWDDAGNRISQEVTRAYGLT</sequence>
<evidence type="ECO:0000313" key="16">
    <source>
        <dbReference type="Proteomes" id="UP001153328"/>
    </source>
</evidence>
<dbReference type="GO" id="GO:0006508">
    <property type="term" value="P:proteolysis"/>
    <property type="evidence" value="ECO:0007669"/>
    <property type="project" value="UniProtKB-KW"/>
</dbReference>
<evidence type="ECO:0000256" key="10">
    <source>
        <dbReference type="RuleBase" id="RU003355"/>
    </source>
</evidence>
<protein>
    <submittedName>
        <fullName evidence="15">Serine protease, subtilisin family</fullName>
    </submittedName>
</protein>
<comment type="similarity">
    <text evidence="1 9 10">Belongs to the peptidase S8 family.</text>
</comment>
<evidence type="ECO:0000256" key="9">
    <source>
        <dbReference type="PROSITE-ProRule" id="PRU01240"/>
    </source>
</evidence>
<evidence type="ECO:0000256" key="2">
    <source>
        <dbReference type="ARBA" id="ARBA00022512"/>
    </source>
</evidence>
<feature type="region of interest" description="Disordered" evidence="11">
    <location>
        <begin position="32"/>
        <end position="57"/>
    </location>
</feature>
<feature type="domain" description="PA" evidence="14">
    <location>
        <begin position="840"/>
        <end position="916"/>
    </location>
</feature>
<proteinExistence type="inferred from homology"/>
<gene>
    <name evidence="15" type="ORF">SBRY_40913</name>
</gene>
<dbReference type="PANTHER" id="PTHR43806:SF11">
    <property type="entry name" value="CEREVISIN-RELATED"/>
    <property type="match status" value="1"/>
</dbReference>
<comment type="caution">
    <text evidence="15">The sequence shown here is derived from an EMBL/GenBank/DDBJ whole genome shotgun (WGS) entry which is preliminary data.</text>
</comment>
<feature type="chain" id="PRO_5040854577" evidence="12">
    <location>
        <begin position="39"/>
        <end position="1274"/>
    </location>
</feature>
<evidence type="ECO:0000256" key="12">
    <source>
        <dbReference type="SAM" id="SignalP"/>
    </source>
</evidence>
<feature type="active site" description="Charge relay system" evidence="8 9">
    <location>
        <position position="256"/>
    </location>
</feature>
<keyword evidence="2" id="KW-0134">Cell wall</keyword>
<dbReference type="InterPro" id="IPR023828">
    <property type="entry name" value="Peptidase_S8_Ser-AS"/>
</dbReference>
<dbReference type="InterPro" id="IPR015500">
    <property type="entry name" value="Peptidase_S8_subtilisin-rel"/>
</dbReference>
<feature type="compositionally biased region" description="Low complexity" evidence="11">
    <location>
        <begin position="32"/>
        <end position="41"/>
    </location>
</feature>
<feature type="active site" description="Charge relay system" evidence="8 9">
    <location>
        <position position="460"/>
    </location>
</feature>
<evidence type="ECO:0000256" key="3">
    <source>
        <dbReference type="ARBA" id="ARBA00022525"/>
    </source>
</evidence>
<dbReference type="EMBL" id="CAJVAX010000018">
    <property type="protein sequence ID" value="CAG7648369.1"/>
    <property type="molecule type" value="Genomic_DNA"/>
</dbReference>
<dbReference type="Gene3D" id="3.40.50.200">
    <property type="entry name" value="Peptidase S8/S53 domain"/>
    <property type="match status" value="1"/>
</dbReference>
<evidence type="ECO:0000259" key="14">
    <source>
        <dbReference type="Pfam" id="PF02225"/>
    </source>
</evidence>
<keyword evidence="7 9" id="KW-0720">Serine protease</keyword>
<dbReference type="RefSeq" id="WP_205047803.1">
    <property type="nucleotide sequence ID" value="NZ_CAJVAX010000018.1"/>
</dbReference>
<dbReference type="AlphaFoldDB" id="A0A9W4H3V2"/>
<dbReference type="InterPro" id="IPR017296">
    <property type="entry name" value="Peptidase_S8A_SAM-P45"/>
</dbReference>
<evidence type="ECO:0000256" key="1">
    <source>
        <dbReference type="ARBA" id="ARBA00011073"/>
    </source>
</evidence>
<dbReference type="InterPro" id="IPR003137">
    <property type="entry name" value="PA_domain"/>
</dbReference>
<evidence type="ECO:0000256" key="7">
    <source>
        <dbReference type="ARBA" id="ARBA00022825"/>
    </source>
</evidence>
<keyword evidence="4 9" id="KW-0645">Protease</keyword>
<evidence type="ECO:0000259" key="13">
    <source>
        <dbReference type="Pfam" id="PF00082"/>
    </source>
</evidence>
<dbReference type="Pfam" id="PF00082">
    <property type="entry name" value="Peptidase_S8"/>
    <property type="match status" value="1"/>
</dbReference>
<dbReference type="PROSITE" id="PS51892">
    <property type="entry name" value="SUBTILASE"/>
    <property type="match status" value="1"/>
</dbReference>
<keyword evidence="6 9" id="KW-0378">Hydrolase</keyword>
<dbReference type="Proteomes" id="UP001153328">
    <property type="component" value="Unassembled WGS sequence"/>
</dbReference>
<dbReference type="SUPFAM" id="SSF52743">
    <property type="entry name" value="Subtilisin-like"/>
    <property type="match status" value="1"/>
</dbReference>
<dbReference type="PANTHER" id="PTHR43806">
    <property type="entry name" value="PEPTIDASE S8"/>
    <property type="match status" value="1"/>
</dbReference>
<evidence type="ECO:0000256" key="5">
    <source>
        <dbReference type="ARBA" id="ARBA00022729"/>
    </source>
</evidence>
<feature type="domain" description="Peptidase S8/S53" evidence="13">
    <location>
        <begin position="247"/>
        <end position="505"/>
    </location>
</feature>
<name>A0A9W4H3V2_9ACTN</name>
<dbReference type="InterPro" id="IPR006311">
    <property type="entry name" value="TAT_signal"/>
</dbReference>
<dbReference type="InterPro" id="IPR050131">
    <property type="entry name" value="Peptidase_S8_subtilisin-like"/>
</dbReference>
<dbReference type="PIRSF" id="PIRSF037852">
    <property type="entry name" value="Subtilisin_rel_SAV5721"/>
    <property type="match status" value="1"/>
</dbReference>
<dbReference type="PROSITE" id="PS51318">
    <property type="entry name" value="TAT"/>
    <property type="match status" value="1"/>
</dbReference>
<keyword evidence="3" id="KW-0964">Secreted</keyword>
<reference evidence="15" key="1">
    <citation type="submission" date="2021-06" db="EMBL/GenBank/DDBJ databases">
        <authorList>
            <person name="Arsene-Ploetze F."/>
        </authorList>
    </citation>
    <scope>NUCLEOTIDE SEQUENCE</scope>
    <source>
        <strain evidence="15">SBRY1</strain>
    </source>
</reference>
<evidence type="ECO:0000313" key="15">
    <source>
        <dbReference type="EMBL" id="CAG7648369.1"/>
    </source>
</evidence>
<feature type="signal peptide" evidence="12">
    <location>
        <begin position="1"/>
        <end position="38"/>
    </location>
</feature>
<dbReference type="PRINTS" id="PR00723">
    <property type="entry name" value="SUBTILISIN"/>
</dbReference>